<dbReference type="InterPro" id="IPR030895">
    <property type="entry name" value="T5SS_PEPC_rpt"/>
</dbReference>
<dbReference type="Proteomes" id="UP000323917">
    <property type="component" value="Chromosome"/>
</dbReference>
<gene>
    <name evidence="1" type="ORF">Pr1d_09010</name>
</gene>
<name>A0A5B9Q3S4_9BACT</name>
<dbReference type="KEGG" id="bgok:Pr1d_09010"/>
<dbReference type="InterPro" id="IPR018247">
    <property type="entry name" value="EF_Hand_1_Ca_BS"/>
</dbReference>
<organism evidence="1 2">
    <name type="scientific">Bythopirellula goksoeyrii</name>
    <dbReference type="NCBI Taxonomy" id="1400387"/>
    <lineage>
        <taxon>Bacteria</taxon>
        <taxon>Pseudomonadati</taxon>
        <taxon>Planctomycetota</taxon>
        <taxon>Planctomycetia</taxon>
        <taxon>Pirellulales</taxon>
        <taxon>Lacipirellulaceae</taxon>
        <taxon>Bythopirellula</taxon>
    </lineage>
</organism>
<dbReference type="NCBIfam" id="TIGR04393">
    <property type="entry name" value="rpt_T5SS_PEPC"/>
    <property type="match status" value="6"/>
</dbReference>
<protein>
    <submittedName>
        <fullName evidence="1">Putative lipoprotein</fullName>
    </submittedName>
</protein>
<evidence type="ECO:0000313" key="2">
    <source>
        <dbReference type="Proteomes" id="UP000323917"/>
    </source>
</evidence>
<evidence type="ECO:0000313" key="1">
    <source>
        <dbReference type="EMBL" id="QEG33637.1"/>
    </source>
</evidence>
<sequence>MQSELLELDRQFELLASFLGQPSKGELMILQRAFCTFLLCFGWLTLNTVHAVDREWNQVTGTTGYISATNWTPNGTPSGADNVSFGPNLVGLDVDVVLAAAGLALANDMTFTDGHVEFVGFGGVQLDNNGIVTIDDVFADMLSNGAMVTLNGSGGVVWDSVGDAIVGDSGFGTFTLNSGGNFRALNVIIGDDLGSVGEVNVDGSTMTTDGLNSGNGYVIGNSGTGTLNVIGGGLARIANDTSGGIADFQLGLTADGEGTLNINGAGSSVIAEDLFVGSNGTGNLNITAGGVLNQNIHTSPDAFVAANVGSSGDIMVNGDGSQWLMARLEIGNLGDATLSVEDGGLVRSNSNDMVLAVAGGSGNVAVFGTPDTGSGANISTLDATNNLFVGSEGLGELRVGVDLGADLNSDPVGAGHALLEVGTNLRIGANATNQLENIAYISGPNTTVTVGNILYAGENGKGTLELRDGATLTAAFPRIGSGTMSNGTLLVTGTDTMFTATNDSVIGTNGTGNATVSDGAVLNNAGDFWVGYQSNASGILTIDNAIVNATTSNSGDVQIGGRTDGSGGTGIVTIQNGGTLNVSDEAYIGGNATSSGTLIVTGQDSLYFHKDGSVNDILRIGYGGEGHAEVRDGGRIDAEGIVIGSLAGSAEADLLVTGSNNGTPSTVDIDGYLYVGDARKGTMTVEQGAQARVATSDPTHRIFIGDNGAADGSKLTIDGVGSRLDYHGTGDVSVGNAGGSTSSRATLEVTDGGVFSAVQRDPNDNNIILSEARIIVGDITGGNGQVIVQDPGSRVEAEAMYVGDGDSSSSGILDISNGGVVELTDEFQAASFGSGVGTVNVDGPNSLLEVGTSFSLGDDTLGGATNGANGMMHVTEGGTVTNGGQAYIGHFTSSFGTATLGSTTANTSSWDIGGELTIAGTETSSQQSGFGILNVNEGGLVSIASNLRIRNLGDVNLDGGEVVVGENILFTDAGSTFNFNTGTLRFSNSTGATLNSNLLGRIFNGGPQTLSADMHLAVDGLAALGGPLRVNGGTLSVGAISKANFANVDFDAGTLNFTDTGLVVTDAGLFGSTLVVDEDETVNVATSLFVQADGLLNVARGSISAFGGVNSGTTVLTEGTASFGSSLTNNNTLVLIDSTINGDVVNNGTLELVGNNTFTGNVTLSSLGSLGLDLGGTLPGEFDVLHTNEFLSLDGTLKVSLDSGFQPQLGDSFGILRGDTGFAGTFDTLNLPALSPGLAWQLNPGAITVFLNVVSSTATGDFDNDGDIDGRDFLVWQRGGSPNGINSGDLALWQSQYGATPLAPLATAVPEPPAVALACCLALMVLTYRCHGID</sequence>
<reference evidence="1 2" key="1">
    <citation type="submission" date="2019-08" db="EMBL/GenBank/DDBJ databases">
        <title>Deep-cultivation of Planctomycetes and their phenomic and genomic characterization uncovers novel biology.</title>
        <authorList>
            <person name="Wiegand S."/>
            <person name="Jogler M."/>
            <person name="Boedeker C."/>
            <person name="Pinto D."/>
            <person name="Vollmers J."/>
            <person name="Rivas-Marin E."/>
            <person name="Kohn T."/>
            <person name="Peeters S.H."/>
            <person name="Heuer A."/>
            <person name="Rast P."/>
            <person name="Oberbeckmann S."/>
            <person name="Bunk B."/>
            <person name="Jeske O."/>
            <person name="Meyerdierks A."/>
            <person name="Storesund J.E."/>
            <person name="Kallscheuer N."/>
            <person name="Luecker S."/>
            <person name="Lage O.M."/>
            <person name="Pohl T."/>
            <person name="Merkel B.J."/>
            <person name="Hornburger P."/>
            <person name="Mueller R.-W."/>
            <person name="Bruemmer F."/>
            <person name="Labrenz M."/>
            <person name="Spormann A.M."/>
            <person name="Op den Camp H."/>
            <person name="Overmann J."/>
            <person name="Amann R."/>
            <person name="Jetten M.S.M."/>
            <person name="Mascher T."/>
            <person name="Medema M.H."/>
            <person name="Devos D.P."/>
            <person name="Kaster A.-K."/>
            <person name="Ovreas L."/>
            <person name="Rohde M."/>
            <person name="Galperin M.Y."/>
            <person name="Jogler C."/>
        </authorList>
    </citation>
    <scope>NUCLEOTIDE SEQUENCE [LARGE SCALE GENOMIC DNA]</scope>
    <source>
        <strain evidence="1 2">Pr1d</strain>
    </source>
</reference>
<dbReference type="PROSITE" id="PS00018">
    <property type="entry name" value="EF_HAND_1"/>
    <property type="match status" value="1"/>
</dbReference>
<keyword evidence="2" id="KW-1185">Reference proteome</keyword>
<dbReference type="OrthoDB" id="220734at2"/>
<keyword evidence="1" id="KW-0449">Lipoprotein</keyword>
<proteinExistence type="predicted"/>
<dbReference type="EMBL" id="CP042913">
    <property type="protein sequence ID" value="QEG33637.1"/>
    <property type="molecule type" value="Genomic_DNA"/>
</dbReference>
<accession>A0A5B9Q3S4</accession>